<keyword evidence="2" id="KW-1185">Reference proteome</keyword>
<organism evidence="1 2">
    <name type="scientific">Collybiopsis confluens</name>
    <dbReference type="NCBI Taxonomy" id="2823264"/>
    <lineage>
        <taxon>Eukaryota</taxon>
        <taxon>Fungi</taxon>
        <taxon>Dikarya</taxon>
        <taxon>Basidiomycota</taxon>
        <taxon>Agaricomycotina</taxon>
        <taxon>Agaricomycetes</taxon>
        <taxon>Agaricomycetidae</taxon>
        <taxon>Agaricales</taxon>
        <taxon>Marasmiineae</taxon>
        <taxon>Omphalotaceae</taxon>
        <taxon>Collybiopsis</taxon>
    </lineage>
</organism>
<dbReference type="Proteomes" id="UP000518752">
    <property type="component" value="Unassembled WGS sequence"/>
</dbReference>
<dbReference type="InterPro" id="IPR023213">
    <property type="entry name" value="CAT-like_dom_sf"/>
</dbReference>
<name>A0A8H5I2I4_9AGAR</name>
<accession>A0A8H5I2I4</accession>
<comment type="caution">
    <text evidence="1">The sequence shown here is derived from an EMBL/GenBank/DDBJ whole genome shotgun (WGS) entry which is preliminary data.</text>
</comment>
<dbReference type="AlphaFoldDB" id="A0A8H5I2I4"/>
<dbReference type="OrthoDB" id="21502at2759"/>
<protein>
    <submittedName>
        <fullName evidence="1">Uncharacterized protein</fullName>
    </submittedName>
</protein>
<sequence>MSTSSAIVPLTVFDRVFERSAFVTGWLVEGTVDVNAVSAALKRVTDKWRLLAGRLDSINEGKTTRWLLKVPLGPIASDYPTFALTTSTSDVPITHFVPVPIPYSSPSLPHSLFIHPDTPRQYASWKAKDYPLTCWHITHFPALPQTGQSYSCIGFARCHGFFDGVGAAMIVKALISELTGQTWSIPSLPPPGLNVNPVEEILKRLASDHLDTRELKDGSGYSNVGVLGALKVLASHTRERWWNNAERRIFIIPAPVFSRFLQSVRSTLSLRSDKSEHISSGDIMAAWLMKTIYAQGTVDSTTVHCTNFASFRDVLASSDDTVLQYPHNAFIPLPYPVYSVHDLKTVPFPEIIRQMSAARKTLSTKHVVGGYLQMVDNPLSIPAHPTAQEAFLLSNVSASRILEVDWTSVGGTKTLCGYRYSMTPTQLILTNSVYISGRLADGSLVLDTTLNELRRELLQSEIWEMIAQYNASQWLGETSK</sequence>
<proteinExistence type="predicted"/>
<evidence type="ECO:0000313" key="2">
    <source>
        <dbReference type="Proteomes" id="UP000518752"/>
    </source>
</evidence>
<reference evidence="1 2" key="1">
    <citation type="journal article" date="2020" name="ISME J.">
        <title>Uncovering the hidden diversity of litter-decomposition mechanisms in mushroom-forming fungi.</title>
        <authorList>
            <person name="Floudas D."/>
            <person name="Bentzer J."/>
            <person name="Ahren D."/>
            <person name="Johansson T."/>
            <person name="Persson P."/>
            <person name="Tunlid A."/>
        </authorList>
    </citation>
    <scope>NUCLEOTIDE SEQUENCE [LARGE SCALE GENOMIC DNA]</scope>
    <source>
        <strain evidence="1 2">CBS 406.79</strain>
    </source>
</reference>
<dbReference type="Gene3D" id="3.30.559.10">
    <property type="entry name" value="Chloramphenicol acetyltransferase-like domain"/>
    <property type="match status" value="2"/>
</dbReference>
<dbReference type="EMBL" id="JAACJN010000001">
    <property type="protein sequence ID" value="KAF5393851.1"/>
    <property type="molecule type" value="Genomic_DNA"/>
</dbReference>
<evidence type="ECO:0000313" key="1">
    <source>
        <dbReference type="EMBL" id="KAF5393851.1"/>
    </source>
</evidence>
<gene>
    <name evidence="1" type="ORF">D9757_000412</name>
</gene>